<keyword evidence="4 7" id="KW-0812">Transmembrane</keyword>
<keyword evidence="3 7" id="KW-1134">Transmembrane beta strand</keyword>
<dbReference type="Pfam" id="PF07715">
    <property type="entry name" value="Plug"/>
    <property type="match status" value="1"/>
</dbReference>
<dbReference type="AlphaFoldDB" id="S0FEU5"/>
<dbReference type="InterPro" id="IPR008969">
    <property type="entry name" value="CarboxyPept-like_regulatory"/>
</dbReference>
<name>S0FEU5_9BACT</name>
<dbReference type="InterPro" id="IPR039426">
    <property type="entry name" value="TonB-dep_rcpt-like"/>
</dbReference>
<dbReference type="FunFam" id="2.60.40.1120:FF:000003">
    <property type="entry name" value="Outer membrane protein Omp121"/>
    <property type="match status" value="1"/>
</dbReference>
<dbReference type="InterPro" id="IPR037066">
    <property type="entry name" value="Plug_dom_sf"/>
</dbReference>
<dbReference type="InterPro" id="IPR023996">
    <property type="entry name" value="TonB-dep_OMP_SusC/RagA"/>
</dbReference>
<dbReference type="InterPro" id="IPR018247">
    <property type="entry name" value="EF_Hand_1_Ca_BS"/>
</dbReference>
<dbReference type="PROSITE" id="PS00018">
    <property type="entry name" value="EF_HAND_1"/>
    <property type="match status" value="1"/>
</dbReference>
<reference evidence="9 10" key="1">
    <citation type="submission" date="2008-12" db="EMBL/GenBank/DDBJ databases">
        <authorList>
            <person name="Fulton L."/>
            <person name="Clifton S."/>
            <person name="Fulton B."/>
            <person name="Xu J."/>
            <person name="Minx P."/>
            <person name="Pepin K.H."/>
            <person name="Johnson M."/>
            <person name="Bhonagiri V."/>
            <person name="Nash W.E."/>
            <person name="Mardis E.R."/>
            <person name="Wilson R.K."/>
        </authorList>
    </citation>
    <scope>NUCLEOTIDE SEQUENCE [LARGE SCALE GENOMIC DNA]</scope>
    <source>
        <strain evidence="9 10">DSM 18228</strain>
    </source>
</reference>
<dbReference type="PROSITE" id="PS52016">
    <property type="entry name" value="TONB_DEPENDENT_REC_3"/>
    <property type="match status" value="1"/>
</dbReference>
<dbReference type="NCBIfam" id="TIGR04057">
    <property type="entry name" value="SusC_RagA_signa"/>
    <property type="match status" value="1"/>
</dbReference>
<protein>
    <submittedName>
        <fullName evidence="9">TonB-linked outer membrane protein, SusC/RagA family</fullName>
    </submittedName>
</protein>
<dbReference type="InterPro" id="IPR012910">
    <property type="entry name" value="Plug_dom"/>
</dbReference>
<gene>
    <name evidence="9" type="ORF">BACCOPRO_03786</name>
</gene>
<accession>S0FEU5</accession>
<evidence type="ECO:0000256" key="5">
    <source>
        <dbReference type="ARBA" id="ARBA00023136"/>
    </source>
</evidence>
<dbReference type="Gene3D" id="3.55.50.30">
    <property type="match status" value="1"/>
</dbReference>
<dbReference type="SUPFAM" id="SSF56935">
    <property type="entry name" value="Porins"/>
    <property type="match status" value="1"/>
</dbReference>
<comment type="subcellular location">
    <subcellularLocation>
        <location evidence="1 7">Cell outer membrane</location>
        <topology evidence="1 7">Multi-pass membrane protein</topology>
    </subcellularLocation>
</comment>
<keyword evidence="6 7" id="KW-0998">Cell outer membrane</keyword>
<comment type="similarity">
    <text evidence="7">Belongs to the TonB-dependent receptor family.</text>
</comment>
<dbReference type="InterPro" id="IPR011662">
    <property type="entry name" value="Secretin/TonB_short_N"/>
</dbReference>
<evidence type="ECO:0000256" key="7">
    <source>
        <dbReference type="PROSITE-ProRule" id="PRU01360"/>
    </source>
</evidence>
<feature type="domain" description="Secretin/TonB short N-terminal" evidence="8">
    <location>
        <begin position="34"/>
        <end position="86"/>
    </location>
</feature>
<dbReference type="Gene3D" id="2.60.40.1120">
    <property type="entry name" value="Carboxypeptidase-like, regulatory domain"/>
    <property type="match status" value="1"/>
</dbReference>
<keyword evidence="10" id="KW-1185">Reference proteome</keyword>
<dbReference type="STRING" id="547042.BACCOPRO_03786"/>
<dbReference type="GO" id="GO:0009279">
    <property type="term" value="C:cell outer membrane"/>
    <property type="evidence" value="ECO:0007669"/>
    <property type="project" value="UniProtKB-SubCell"/>
</dbReference>
<dbReference type="Gene3D" id="2.40.170.20">
    <property type="entry name" value="TonB-dependent receptor, beta-barrel domain"/>
    <property type="match status" value="1"/>
</dbReference>
<evidence type="ECO:0000256" key="3">
    <source>
        <dbReference type="ARBA" id="ARBA00022452"/>
    </source>
</evidence>
<keyword evidence="2 7" id="KW-0813">Transport</keyword>
<evidence type="ECO:0000256" key="4">
    <source>
        <dbReference type="ARBA" id="ARBA00022692"/>
    </source>
</evidence>
<evidence type="ECO:0000256" key="6">
    <source>
        <dbReference type="ARBA" id="ARBA00023237"/>
    </source>
</evidence>
<keyword evidence="5 7" id="KW-0472">Membrane</keyword>
<sequence length="1103" mass="122896">MLAASLNSYSQITLNVNGSSVKSVIHQIEKQSEYRFFYDNNLSGLSKKVNINVKDQPIDEVLNTICSQAGIAYTIKGDKQVVIHSDKADVAQQSVTKKITGIVSDEQGMPIIGANIRVKGTTVGTITDLDGKFALDVNSDVSILEISYIGYKTQNVSFKGKTDIAVVLKEDSEILDEVVVVGYGSTTKRAMVASVSSVKTEEIGDLPVSNITQGMAGRAAGLIVQGAGGGIDKTPTISIRGGGTPLVVIDGVIRNYDDFVLLSPDDIEALSVLKDASATAVYGSRAADGIIQVTTKKGKEGKPRIDYSFNYSIAQPANWAEPLDSWTRAEYANIAKRNDGLPDAFSEDRIQKMKDGSDPIQNNNTNWRDLVLREFAPQSKHQVTMTGGTDINNYYMSLGHINQGSLYENNSYNMQRTNFRLSQSSLIKTIGLKVTTTLDGYIKKTTHPYTSTSDGPYYVFSHIQNKSPLIPGVNKYGLPYNVNDNPVAEIADDAGYNNEDRKLINGNLQFEWAVPWVDGLKLRAAGNYRYAMVANKKWRKDSAKYNYDSEEPIYSAKPLFYNSTNYGHTYTLQFFANYDKTFGKHSISLLGGYEATYGFASTYWVQRENYDFPIDQINPGPESSQKNGGSEGENGRAGFIGQIKYNYNNKYFVEGSIRYDGSDNFPKNRRWGTFYSGSVGWSIADEAFMEDLVEKDVFNQLKLRASYGQVGLDNWGSDTDVFHIGRFEYMSSYNLNNQAWVLNGAYVPGFSEGDIPSSDISWFTTDQFDMGIDFSSLKNRLYGSIDYFYYKTKGFLYAPNQIDVGYTAPLGMSLPRVSTNGEHRRAGFDFTLGWRDNIGKFSYDISANFTKFDQLWANNPSESVSDLMNPYKRATQQTGYYGNLYECLGFYKDAQDVYNSVKRLGSYDLTAGDLKYSDFNGDGKIDDSDMVRTGKSSFPRGNYGINIKLQYEGFFLSALFQGATRFDMYLTGTAQMNGGQAGELPVIYDYHTDFWTPDNTDAKYPRLMSSAGLNGNNNYVSSSFWLINGAYLRMKDFSFGYDFKHSLLKDVNWLSKASLAISGQNLFTISEATKYGLDPENASVEHYGYPNERIFAVSLNLGF</sequence>
<dbReference type="EMBL" id="ACBW01000231">
    <property type="protein sequence ID" value="EEF78261.1"/>
    <property type="molecule type" value="Genomic_DNA"/>
</dbReference>
<dbReference type="Pfam" id="PF07660">
    <property type="entry name" value="STN"/>
    <property type="match status" value="1"/>
</dbReference>
<proteinExistence type="inferred from homology"/>
<dbReference type="Pfam" id="PF13715">
    <property type="entry name" value="CarbopepD_reg_2"/>
    <property type="match status" value="1"/>
</dbReference>
<dbReference type="HOGENOM" id="CLU_004317_1_1_10"/>
<organism evidence="9 10">
    <name type="scientific">Phocaeicola coprophilus DSM 18228 = JCM 13818</name>
    <dbReference type="NCBI Taxonomy" id="547042"/>
    <lineage>
        <taxon>Bacteria</taxon>
        <taxon>Pseudomonadati</taxon>
        <taxon>Bacteroidota</taxon>
        <taxon>Bacteroidia</taxon>
        <taxon>Bacteroidales</taxon>
        <taxon>Bacteroidaceae</taxon>
        <taxon>Phocaeicola</taxon>
    </lineage>
</organism>
<dbReference type="eggNOG" id="COG1629">
    <property type="taxonomic scope" value="Bacteria"/>
</dbReference>
<dbReference type="InterPro" id="IPR036942">
    <property type="entry name" value="Beta-barrel_TonB_sf"/>
</dbReference>
<dbReference type="InterPro" id="IPR023997">
    <property type="entry name" value="TonB-dep_OMP_SusC/RagA_CS"/>
</dbReference>
<dbReference type="Proteomes" id="UP000014073">
    <property type="component" value="Unassembled WGS sequence"/>
</dbReference>
<evidence type="ECO:0000313" key="10">
    <source>
        <dbReference type="Proteomes" id="UP000014073"/>
    </source>
</evidence>
<evidence type="ECO:0000256" key="2">
    <source>
        <dbReference type="ARBA" id="ARBA00022448"/>
    </source>
</evidence>
<evidence type="ECO:0000313" key="9">
    <source>
        <dbReference type="EMBL" id="EEF78261.1"/>
    </source>
</evidence>
<dbReference type="SUPFAM" id="SSF49464">
    <property type="entry name" value="Carboxypeptidase regulatory domain-like"/>
    <property type="match status" value="1"/>
</dbReference>
<evidence type="ECO:0000259" key="8">
    <source>
        <dbReference type="SMART" id="SM00965"/>
    </source>
</evidence>
<evidence type="ECO:0000256" key="1">
    <source>
        <dbReference type="ARBA" id="ARBA00004571"/>
    </source>
</evidence>
<dbReference type="Gene3D" id="2.170.130.10">
    <property type="entry name" value="TonB-dependent receptor, plug domain"/>
    <property type="match status" value="1"/>
</dbReference>
<dbReference type="NCBIfam" id="TIGR04056">
    <property type="entry name" value="OMP_RagA_SusC"/>
    <property type="match status" value="1"/>
</dbReference>
<dbReference type="SMART" id="SM00965">
    <property type="entry name" value="STN"/>
    <property type="match status" value="1"/>
</dbReference>
<comment type="caution">
    <text evidence="9">The sequence shown here is derived from an EMBL/GenBank/DDBJ whole genome shotgun (WGS) entry which is preliminary data.</text>
</comment>